<dbReference type="GO" id="GO:0000160">
    <property type="term" value="P:phosphorelay signal transduction system"/>
    <property type="evidence" value="ECO:0007669"/>
    <property type="project" value="InterPro"/>
</dbReference>
<organism evidence="3">
    <name type="scientific">uncultured Sulfurovum sp</name>
    <dbReference type="NCBI Taxonomy" id="269237"/>
    <lineage>
        <taxon>Bacteria</taxon>
        <taxon>Pseudomonadati</taxon>
        <taxon>Campylobacterota</taxon>
        <taxon>Epsilonproteobacteria</taxon>
        <taxon>Campylobacterales</taxon>
        <taxon>Sulfurovaceae</taxon>
        <taxon>Sulfurovum</taxon>
        <taxon>environmental samples</taxon>
    </lineage>
</organism>
<dbReference type="PROSITE" id="PS50110">
    <property type="entry name" value="RESPONSE_REGULATORY"/>
    <property type="match status" value="1"/>
</dbReference>
<feature type="modified residue" description="4-aspartylphosphate" evidence="1">
    <location>
        <position position="47"/>
    </location>
</feature>
<evidence type="ECO:0000256" key="1">
    <source>
        <dbReference type="PROSITE-ProRule" id="PRU00169"/>
    </source>
</evidence>
<gene>
    <name evidence="3" type="ORF">HELGO_WM5827</name>
</gene>
<dbReference type="AlphaFoldDB" id="A0A6S6TA21"/>
<proteinExistence type="predicted"/>
<evidence type="ECO:0000313" key="3">
    <source>
        <dbReference type="EMBL" id="CAA6812230.1"/>
    </source>
</evidence>
<feature type="domain" description="Response regulatory" evidence="2">
    <location>
        <begin position="2"/>
        <end position="105"/>
    </location>
</feature>
<sequence length="381" mass="43631">MKILLINNNPVVSRLTALSARKEDVEMDEIQEVTELSSDVYDIVFVDADSWTKDVRDVISENIRTKKSVLFYSDSDDEEERSSFELAILKPFLPSEVSAVIRSIEEETEIEVDEPKESNFDILDDERSSKREDMFILDGLDEFEKKEEAVVKVSDMNFDKKLEEAFPLKLSSSEEELIDPDSKLELDLIEEVPLVEKFEKEDIKKEDIKKELSEITDMDNDLFDLNLNENISSSREASIDMKEEFELEEDKIDLPNELNSIEKLEELPLEIDETEVKSVQKETQVLDETEIEKIKGILTEDIDNELTFEELMTPIATSIPVSDKEEKTEKALIEKEVVTAKASNVDSDELTQTLASMPVETLRELLAGATVKIKIKFPKSK</sequence>
<dbReference type="EMBL" id="CACVAX010000038">
    <property type="protein sequence ID" value="CAA6812230.1"/>
    <property type="molecule type" value="Genomic_DNA"/>
</dbReference>
<accession>A0A6S6TA21</accession>
<protein>
    <submittedName>
        <fullName evidence="3">Highly acidic protein</fullName>
    </submittedName>
</protein>
<keyword evidence="1" id="KW-0597">Phosphoprotein</keyword>
<evidence type="ECO:0000259" key="2">
    <source>
        <dbReference type="PROSITE" id="PS50110"/>
    </source>
</evidence>
<reference evidence="3" key="1">
    <citation type="submission" date="2020-01" db="EMBL/GenBank/DDBJ databases">
        <authorList>
            <person name="Meier V. D."/>
            <person name="Meier V D."/>
        </authorList>
    </citation>
    <scope>NUCLEOTIDE SEQUENCE</scope>
    <source>
        <strain evidence="3">HLG_WM_MAG_04</strain>
    </source>
</reference>
<dbReference type="InterPro" id="IPR001789">
    <property type="entry name" value="Sig_transdc_resp-reg_receiver"/>
</dbReference>
<name>A0A6S6TA21_9BACT</name>